<dbReference type="PROSITE" id="PS50879">
    <property type="entry name" value="RNASE_H_1"/>
    <property type="match status" value="1"/>
</dbReference>
<reference evidence="3" key="1">
    <citation type="submission" date="2023-10" db="EMBL/GenBank/DDBJ databases">
        <authorList>
            <person name="Chen Y."/>
            <person name="Shah S."/>
            <person name="Dougan E. K."/>
            <person name="Thang M."/>
            <person name="Chan C."/>
        </authorList>
    </citation>
    <scope>NUCLEOTIDE SEQUENCE [LARGE SCALE GENOMIC DNA]</scope>
</reference>
<feature type="domain" description="RNase H type-1" evidence="2">
    <location>
        <begin position="854"/>
        <end position="996"/>
    </location>
</feature>
<protein>
    <recommendedName>
        <fullName evidence="2">RNase H type-1 domain-containing protein</fullName>
    </recommendedName>
</protein>
<comment type="caution">
    <text evidence="3">The sequence shown here is derived from an EMBL/GenBank/DDBJ whole genome shotgun (WGS) entry which is preliminary data.</text>
</comment>
<dbReference type="Proteomes" id="UP001189429">
    <property type="component" value="Unassembled WGS sequence"/>
</dbReference>
<dbReference type="InterPro" id="IPR002156">
    <property type="entry name" value="RNaseH_domain"/>
</dbReference>
<sequence length="1153" mass="124595">VQAFMGGTSRGGGDVWCCPKKKCGFKNNFAFKKYCYIWDWAHGAPRQKDAKPKVPLLDSSQLSVFVKMSDADFETSKSLLGPSQRARVLAQRALVAGDPKAVAKHAQMAYDEAKREALQVQQKVDKLEGHVQEKFLEPVALKAMLEQVQAHELACAAKATSAWAAASSGPVRARPPGGGIAEVQPADPAFALLLQLEAMDKGGAGGQQASAHFSSFLQRLTTDEGWDKLLQAKGLSRKQCDNIVGGLNDAAQKKFKKAQKVWSIITANVGGQVGLDAYLSESIYSDVLLMQESRMLPAASQALGSKMRAAGWSASATAALPTAGNPSGGLVTASVARVGIAPLENFDSQIVAARAAALHVGGMLRGGFLIVNLYLVHSVGIDEQNWAILSRVGARLKAAGMPFIVGGDWSCTPSDLVKTSLVDVQNVLADLSRSPAGAHRSQLVAAAGRLSRFHRLPETAEIAAWTAMLRQVLFLPSIEALEDEWKRWWQVRVEHQPLNWPELGDPPPRPTFGLLRWGTESRVVGDITAAGQHLLQQLRQVDLEFALDKSRVLSNFPTVRASIAAKLKSLQPLPVRSERNLGVDYGSGKVASRGTVRGRVACMRPRLVRMGFLKGTKPRRRVLGRMARAALESSVLFGASVMGTNGQELEVLRGAAGKLQDHRQDGKSRTLSLLVSPVPRLDPIFKSTWLHVKFYLHALWHRWLPQEALDFGLREARRHLSGLEHPWSSIRGPLCALWASLRRVGIVATSSSSWIWPDGTDVNPMCYCPVTVQEFVLRAVEAWQHRKVAEHLEVEDFANGLILGPLKALLGSKSKLSAQQQGHLRSAIIGGQWPQQRQWAAGYGTTPSCLLCPTQEGTLLHRHCSCSRLDSLEGKPSFLAAAEAAATTSCINAAELAAVINVLRFATPPVRIYTDSAFVAGGFHVRGPEATRACVSAHAHLWKEFERLVDDWGGGIEISKLKGHATLVDAQAGRGSSARHRYGSAKADEAAKSAASFARVSEAAVAQLQARCKVLHVWGSWIARLSEGLEDCGHPKKHARDLPPVPRLVLVKDPVATDLVSRVLAAQVSCSGKVHALAKFQRSGGPLVVGCTRCACFAVARLSGLASPCPSEATDHARKTLKRLAKGEFRLSGKVYRVQTLIRLPVLAATAGV</sequence>
<proteinExistence type="predicted"/>
<evidence type="ECO:0000256" key="1">
    <source>
        <dbReference type="SAM" id="Coils"/>
    </source>
</evidence>
<dbReference type="InterPro" id="IPR036397">
    <property type="entry name" value="RNaseH_sf"/>
</dbReference>
<gene>
    <name evidence="3" type="ORF">PCOR1329_LOCUS51730</name>
</gene>
<evidence type="ECO:0000313" key="4">
    <source>
        <dbReference type="Proteomes" id="UP001189429"/>
    </source>
</evidence>
<name>A0ABN9UYA7_9DINO</name>
<dbReference type="EMBL" id="CAUYUJ010016282">
    <property type="protein sequence ID" value="CAK0863628.1"/>
    <property type="molecule type" value="Genomic_DNA"/>
</dbReference>
<dbReference type="Pfam" id="PF00075">
    <property type="entry name" value="RNase_H"/>
    <property type="match status" value="1"/>
</dbReference>
<feature type="non-terminal residue" evidence="3">
    <location>
        <position position="1"/>
    </location>
</feature>
<organism evidence="3 4">
    <name type="scientific">Prorocentrum cordatum</name>
    <dbReference type="NCBI Taxonomy" id="2364126"/>
    <lineage>
        <taxon>Eukaryota</taxon>
        <taxon>Sar</taxon>
        <taxon>Alveolata</taxon>
        <taxon>Dinophyceae</taxon>
        <taxon>Prorocentrales</taxon>
        <taxon>Prorocentraceae</taxon>
        <taxon>Prorocentrum</taxon>
    </lineage>
</organism>
<keyword evidence="1" id="KW-0175">Coiled coil</keyword>
<evidence type="ECO:0000313" key="3">
    <source>
        <dbReference type="EMBL" id="CAK0863628.1"/>
    </source>
</evidence>
<dbReference type="SUPFAM" id="SSF53098">
    <property type="entry name" value="Ribonuclease H-like"/>
    <property type="match status" value="1"/>
</dbReference>
<feature type="coiled-coil region" evidence="1">
    <location>
        <begin position="103"/>
        <end position="130"/>
    </location>
</feature>
<dbReference type="InterPro" id="IPR036691">
    <property type="entry name" value="Endo/exonu/phosph_ase_sf"/>
</dbReference>
<keyword evidence="4" id="KW-1185">Reference proteome</keyword>
<evidence type="ECO:0000259" key="2">
    <source>
        <dbReference type="PROSITE" id="PS50879"/>
    </source>
</evidence>
<dbReference type="SUPFAM" id="SSF56219">
    <property type="entry name" value="DNase I-like"/>
    <property type="match status" value="1"/>
</dbReference>
<accession>A0ABN9UYA7</accession>
<dbReference type="InterPro" id="IPR012337">
    <property type="entry name" value="RNaseH-like_sf"/>
</dbReference>
<dbReference type="Gene3D" id="3.30.420.10">
    <property type="entry name" value="Ribonuclease H-like superfamily/Ribonuclease H"/>
    <property type="match status" value="1"/>
</dbReference>